<comment type="similarity">
    <text evidence="1">Belongs to the short-chain dehydrogenases/reductases (SDR) family.</text>
</comment>
<dbReference type="PANTHER" id="PTHR44196">
    <property type="entry name" value="DEHYDROGENASE/REDUCTASE SDR FAMILY MEMBER 7B"/>
    <property type="match status" value="1"/>
</dbReference>
<sequence>MKGARRGREFRGKRYWLVGASHGLGLALARLMSEAGAELILSARDAQALDAAVAGLPGKARALPVDVGCRASVARAAEQLGDLDGIVFLAGVYWPMRAQDWDATKVEAMAEVNFTGCIRALGVALPAMLARGRGHVVITGSLSGFRGLPGAIGYAASKAGVMVLAESLHADLRRSGIAVQLVNPGFIRTRLTAKNDFAMPFVMQPEAAARIMFRHMRSGRFKTSFPTLFSWIFRGGRLLPDWIHYRLFPPRE</sequence>
<name>A0ABV7DWM3_9RHOB</name>
<organism evidence="4 5">
    <name type="scientific">Tabrizicola soli</name>
    <dbReference type="NCBI Taxonomy" id="2185115"/>
    <lineage>
        <taxon>Bacteria</taxon>
        <taxon>Pseudomonadati</taxon>
        <taxon>Pseudomonadota</taxon>
        <taxon>Alphaproteobacteria</taxon>
        <taxon>Rhodobacterales</taxon>
        <taxon>Paracoccaceae</taxon>
        <taxon>Tabrizicola</taxon>
    </lineage>
</organism>
<dbReference type="RefSeq" id="WP_197645991.1">
    <property type="nucleotide sequence ID" value="NZ_JAEACP010000016.1"/>
</dbReference>
<dbReference type="InterPro" id="IPR057326">
    <property type="entry name" value="KR_dom"/>
</dbReference>
<evidence type="ECO:0000256" key="2">
    <source>
        <dbReference type="ARBA" id="ARBA00023002"/>
    </source>
</evidence>
<dbReference type="EMBL" id="JBHRSM010000022">
    <property type="protein sequence ID" value="MFC3086847.1"/>
    <property type="molecule type" value="Genomic_DNA"/>
</dbReference>
<dbReference type="InterPro" id="IPR020904">
    <property type="entry name" value="Sc_DH/Rdtase_CS"/>
</dbReference>
<dbReference type="SMART" id="SM00822">
    <property type="entry name" value="PKS_KR"/>
    <property type="match status" value="1"/>
</dbReference>
<keyword evidence="2 4" id="KW-0560">Oxidoreductase</keyword>
<evidence type="ECO:0000313" key="4">
    <source>
        <dbReference type="EMBL" id="MFC3086847.1"/>
    </source>
</evidence>
<dbReference type="Pfam" id="PF00106">
    <property type="entry name" value="adh_short"/>
    <property type="match status" value="1"/>
</dbReference>
<comment type="caution">
    <text evidence="4">The sequence shown here is derived from an EMBL/GenBank/DDBJ whole genome shotgun (WGS) entry which is preliminary data.</text>
</comment>
<dbReference type="GO" id="GO:0016491">
    <property type="term" value="F:oxidoreductase activity"/>
    <property type="evidence" value="ECO:0007669"/>
    <property type="project" value="UniProtKB-KW"/>
</dbReference>
<dbReference type="Gene3D" id="3.40.50.720">
    <property type="entry name" value="NAD(P)-binding Rossmann-like Domain"/>
    <property type="match status" value="1"/>
</dbReference>
<dbReference type="PRINTS" id="PR00081">
    <property type="entry name" value="GDHRDH"/>
</dbReference>
<protein>
    <submittedName>
        <fullName evidence="4">SDR family NAD(P)-dependent oxidoreductase</fullName>
        <ecNumber evidence="4">1.-.-.-</ecNumber>
    </submittedName>
</protein>
<reference evidence="5" key="1">
    <citation type="journal article" date="2019" name="Int. J. Syst. Evol. Microbiol.">
        <title>The Global Catalogue of Microorganisms (GCM) 10K type strain sequencing project: providing services to taxonomists for standard genome sequencing and annotation.</title>
        <authorList>
            <consortium name="The Broad Institute Genomics Platform"/>
            <consortium name="The Broad Institute Genome Sequencing Center for Infectious Disease"/>
            <person name="Wu L."/>
            <person name="Ma J."/>
        </authorList>
    </citation>
    <scope>NUCLEOTIDE SEQUENCE [LARGE SCALE GENOMIC DNA]</scope>
    <source>
        <strain evidence="5">KCTC 62102</strain>
    </source>
</reference>
<evidence type="ECO:0000313" key="5">
    <source>
        <dbReference type="Proteomes" id="UP001595445"/>
    </source>
</evidence>
<dbReference type="InterPro" id="IPR036291">
    <property type="entry name" value="NAD(P)-bd_dom_sf"/>
</dbReference>
<dbReference type="PROSITE" id="PS00061">
    <property type="entry name" value="ADH_SHORT"/>
    <property type="match status" value="1"/>
</dbReference>
<accession>A0ABV7DWM3</accession>
<dbReference type="Proteomes" id="UP001595445">
    <property type="component" value="Unassembled WGS sequence"/>
</dbReference>
<dbReference type="EC" id="1.-.-.-" evidence="4"/>
<dbReference type="SUPFAM" id="SSF51735">
    <property type="entry name" value="NAD(P)-binding Rossmann-fold domains"/>
    <property type="match status" value="1"/>
</dbReference>
<evidence type="ECO:0000256" key="1">
    <source>
        <dbReference type="ARBA" id="ARBA00006484"/>
    </source>
</evidence>
<feature type="domain" description="Ketoreductase" evidence="3">
    <location>
        <begin position="13"/>
        <end position="185"/>
    </location>
</feature>
<dbReference type="PANTHER" id="PTHR44196:SF1">
    <property type="entry name" value="DEHYDROGENASE_REDUCTASE SDR FAMILY MEMBER 7B"/>
    <property type="match status" value="1"/>
</dbReference>
<gene>
    <name evidence="4" type="ORF">ACFOD6_12400</name>
</gene>
<proteinExistence type="inferred from homology"/>
<dbReference type="InterPro" id="IPR002347">
    <property type="entry name" value="SDR_fam"/>
</dbReference>
<keyword evidence="5" id="KW-1185">Reference proteome</keyword>
<evidence type="ECO:0000259" key="3">
    <source>
        <dbReference type="SMART" id="SM00822"/>
    </source>
</evidence>